<dbReference type="EMBL" id="GECU01012595">
    <property type="protein sequence ID" value="JAS95111.1"/>
    <property type="molecule type" value="Transcribed_RNA"/>
</dbReference>
<feature type="non-terminal residue" evidence="3">
    <location>
        <position position="1"/>
    </location>
</feature>
<evidence type="ECO:0000313" key="3">
    <source>
        <dbReference type="EMBL" id="JAS95111.1"/>
    </source>
</evidence>
<accession>A0A1B6J7G2</accession>
<organism evidence="3">
    <name type="scientific">Homalodisca liturata</name>
    <dbReference type="NCBI Taxonomy" id="320908"/>
    <lineage>
        <taxon>Eukaryota</taxon>
        <taxon>Metazoa</taxon>
        <taxon>Ecdysozoa</taxon>
        <taxon>Arthropoda</taxon>
        <taxon>Hexapoda</taxon>
        <taxon>Insecta</taxon>
        <taxon>Pterygota</taxon>
        <taxon>Neoptera</taxon>
        <taxon>Paraneoptera</taxon>
        <taxon>Hemiptera</taxon>
        <taxon>Auchenorrhyncha</taxon>
        <taxon>Membracoidea</taxon>
        <taxon>Cicadellidae</taxon>
        <taxon>Cicadellinae</taxon>
        <taxon>Proconiini</taxon>
        <taxon>Homalodisca</taxon>
    </lineage>
</organism>
<proteinExistence type="predicted"/>
<protein>
    <submittedName>
        <fullName evidence="3">Uncharacterized protein</fullName>
    </submittedName>
</protein>
<feature type="non-terminal residue" evidence="3">
    <location>
        <position position="135"/>
    </location>
</feature>
<feature type="compositionally biased region" description="Basic and acidic residues" evidence="2">
    <location>
        <begin position="9"/>
        <end position="22"/>
    </location>
</feature>
<feature type="region of interest" description="Disordered" evidence="2">
    <location>
        <begin position="1"/>
        <end position="41"/>
    </location>
</feature>
<evidence type="ECO:0000256" key="1">
    <source>
        <dbReference type="SAM" id="Coils"/>
    </source>
</evidence>
<dbReference type="AlphaFoldDB" id="A0A1B6J7G2"/>
<reference evidence="3" key="1">
    <citation type="submission" date="2015-11" db="EMBL/GenBank/DDBJ databases">
        <title>De novo transcriptome assembly of four potential Pierce s Disease insect vectors from Arizona vineyards.</title>
        <authorList>
            <person name="Tassone E.E."/>
        </authorList>
    </citation>
    <scope>NUCLEOTIDE SEQUENCE</scope>
</reference>
<feature type="coiled-coil region" evidence="1">
    <location>
        <begin position="84"/>
        <end position="118"/>
    </location>
</feature>
<keyword evidence="1" id="KW-0175">Coiled coil</keyword>
<gene>
    <name evidence="3" type="ORF">g.57257</name>
</gene>
<sequence length="135" mass="15433">GDEEAPAADDARLGGRPGDGRAVEPAGLGSRSATAGGKRTAREIEEEFERFKNAQLETLRLKSKLYRFIHSEILKIDQKYAGRIRKLEDENRELRTAVENANKKHERYKEHVNEAVHRSMERLKAKVTLAMKEYK</sequence>
<name>A0A1B6J7G2_9HEMI</name>
<evidence type="ECO:0000256" key="2">
    <source>
        <dbReference type="SAM" id="MobiDB-lite"/>
    </source>
</evidence>